<keyword evidence="3" id="KW-0804">Transcription</keyword>
<evidence type="ECO:0000256" key="2">
    <source>
        <dbReference type="ARBA" id="ARBA00023125"/>
    </source>
</evidence>
<dbReference type="EMBL" id="QMWO01000064">
    <property type="protein sequence ID" value="RLG69577.1"/>
    <property type="molecule type" value="Genomic_DNA"/>
</dbReference>
<gene>
    <name evidence="5" type="ORF">DRO07_02020</name>
</gene>
<dbReference type="Pfam" id="PF01022">
    <property type="entry name" value="HTH_5"/>
    <property type="match status" value="1"/>
</dbReference>
<dbReference type="GO" id="GO:0003677">
    <property type="term" value="F:DNA binding"/>
    <property type="evidence" value="ECO:0007669"/>
    <property type="project" value="UniProtKB-KW"/>
</dbReference>
<evidence type="ECO:0000259" key="4">
    <source>
        <dbReference type="PROSITE" id="PS50987"/>
    </source>
</evidence>
<dbReference type="PROSITE" id="PS50987">
    <property type="entry name" value="HTH_ARSR_2"/>
    <property type="match status" value="1"/>
</dbReference>
<comment type="caution">
    <text evidence="5">The sequence shown here is derived from an EMBL/GenBank/DDBJ whole genome shotgun (WGS) entry which is preliminary data.</text>
</comment>
<dbReference type="InterPro" id="IPR036390">
    <property type="entry name" value="WH_DNA-bd_sf"/>
</dbReference>
<evidence type="ECO:0000256" key="3">
    <source>
        <dbReference type="ARBA" id="ARBA00023163"/>
    </source>
</evidence>
<dbReference type="PANTHER" id="PTHR43132:SF2">
    <property type="entry name" value="ARSENICAL RESISTANCE OPERON REPRESSOR ARSR-RELATED"/>
    <property type="match status" value="1"/>
</dbReference>
<dbReference type="Proteomes" id="UP000277633">
    <property type="component" value="Unassembled WGS sequence"/>
</dbReference>
<dbReference type="AlphaFoldDB" id="A0A497JFF4"/>
<feature type="domain" description="HTH arsR-type" evidence="4">
    <location>
        <begin position="1"/>
        <end position="91"/>
    </location>
</feature>
<dbReference type="InterPro" id="IPR011991">
    <property type="entry name" value="ArsR-like_HTH"/>
</dbReference>
<dbReference type="InterPro" id="IPR036388">
    <property type="entry name" value="WH-like_DNA-bd_sf"/>
</dbReference>
<sequence length="104" mass="12297">MRALSCPLFFDIFASKSRMAIIRAIWNKPRSVQEICEQTGLEQSNVSHQLKLLKRCHIVKVKHIGRNKIYGLENSIRPIIKAAENHLKKHCRRRCKEWFKKSKK</sequence>
<dbReference type="InterPro" id="IPR051011">
    <property type="entry name" value="Metal_resp_trans_reg"/>
</dbReference>
<dbReference type="Gene3D" id="1.10.10.10">
    <property type="entry name" value="Winged helix-like DNA-binding domain superfamily/Winged helix DNA-binding domain"/>
    <property type="match status" value="1"/>
</dbReference>
<dbReference type="SMART" id="SM00418">
    <property type="entry name" value="HTH_ARSR"/>
    <property type="match status" value="1"/>
</dbReference>
<dbReference type="InterPro" id="IPR001845">
    <property type="entry name" value="HTH_ArsR_DNA-bd_dom"/>
</dbReference>
<accession>A0A497JFF4</accession>
<evidence type="ECO:0000256" key="1">
    <source>
        <dbReference type="ARBA" id="ARBA00023015"/>
    </source>
</evidence>
<dbReference type="GO" id="GO:0003700">
    <property type="term" value="F:DNA-binding transcription factor activity"/>
    <property type="evidence" value="ECO:0007669"/>
    <property type="project" value="InterPro"/>
</dbReference>
<organism evidence="5 6">
    <name type="scientific">Candidatus Iainarchaeum sp</name>
    <dbReference type="NCBI Taxonomy" id="3101447"/>
    <lineage>
        <taxon>Archaea</taxon>
        <taxon>Candidatus Iainarchaeota</taxon>
        <taxon>Candidatus Iainarchaeia</taxon>
        <taxon>Candidatus Iainarchaeales</taxon>
        <taxon>Candidatus Iainarchaeaceae</taxon>
        <taxon>Candidatus Iainarchaeum</taxon>
    </lineage>
</organism>
<dbReference type="PANTHER" id="PTHR43132">
    <property type="entry name" value="ARSENICAL RESISTANCE OPERON REPRESSOR ARSR-RELATED"/>
    <property type="match status" value="1"/>
</dbReference>
<evidence type="ECO:0000313" key="5">
    <source>
        <dbReference type="EMBL" id="RLG69577.1"/>
    </source>
</evidence>
<dbReference type="CDD" id="cd00090">
    <property type="entry name" value="HTH_ARSR"/>
    <property type="match status" value="1"/>
</dbReference>
<reference evidence="5 6" key="1">
    <citation type="submission" date="2018-06" db="EMBL/GenBank/DDBJ databases">
        <title>Extensive metabolic versatility and redundancy in microbially diverse, dynamic hydrothermal sediments.</title>
        <authorList>
            <person name="Dombrowski N."/>
            <person name="Teske A."/>
            <person name="Baker B.J."/>
        </authorList>
    </citation>
    <scope>NUCLEOTIDE SEQUENCE [LARGE SCALE GENOMIC DNA]</scope>
    <source>
        <strain evidence="5">B9_G13</strain>
    </source>
</reference>
<evidence type="ECO:0000313" key="6">
    <source>
        <dbReference type="Proteomes" id="UP000277633"/>
    </source>
</evidence>
<keyword evidence="2" id="KW-0238">DNA-binding</keyword>
<dbReference type="SUPFAM" id="SSF46785">
    <property type="entry name" value="Winged helix' DNA-binding domain"/>
    <property type="match status" value="1"/>
</dbReference>
<proteinExistence type="predicted"/>
<protein>
    <recommendedName>
        <fullName evidence="4">HTH arsR-type domain-containing protein</fullName>
    </recommendedName>
</protein>
<keyword evidence="1" id="KW-0805">Transcription regulation</keyword>
<name>A0A497JFF4_9ARCH</name>
<dbReference type="NCBIfam" id="NF033788">
    <property type="entry name" value="HTH_metalloreg"/>
    <property type="match status" value="1"/>
</dbReference>